<evidence type="ECO:0000256" key="1">
    <source>
        <dbReference type="SAM" id="MobiDB-lite"/>
    </source>
</evidence>
<dbReference type="CDD" id="cd17470">
    <property type="entry name" value="T3SS_Flik_C"/>
    <property type="match status" value="1"/>
</dbReference>
<feature type="region of interest" description="Disordered" evidence="1">
    <location>
        <begin position="1"/>
        <end position="111"/>
    </location>
</feature>
<feature type="compositionally biased region" description="Low complexity" evidence="1">
    <location>
        <begin position="51"/>
        <end position="70"/>
    </location>
</feature>
<dbReference type="PANTHER" id="PTHR37533">
    <property type="entry name" value="FLAGELLAR HOOK-LENGTH CONTROL PROTEIN"/>
    <property type="match status" value="1"/>
</dbReference>
<protein>
    <submittedName>
        <fullName evidence="3">Flagellar hook-length control protein FliK</fullName>
    </submittedName>
</protein>
<dbReference type="RefSeq" id="WP_198867851.1">
    <property type="nucleotide sequence ID" value="NZ_CP066310.1"/>
</dbReference>
<dbReference type="Gene3D" id="3.30.750.140">
    <property type="match status" value="1"/>
</dbReference>
<proteinExistence type="predicted"/>
<evidence type="ECO:0000313" key="3">
    <source>
        <dbReference type="EMBL" id="QQE90549.1"/>
    </source>
</evidence>
<feature type="region of interest" description="Disordered" evidence="1">
    <location>
        <begin position="688"/>
        <end position="976"/>
    </location>
</feature>
<feature type="compositionally biased region" description="Low complexity" evidence="1">
    <location>
        <begin position="750"/>
        <end position="764"/>
    </location>
</feature>
<dbReference type="InterPro" id="IPR038610">
    <property type="entry name" value="FliK-like_C_sf"/>
</dbReference>
<feature type="compositionally biased region" description="Low complexity" evidence="1">
    <location>
        <begin position="813"/>
        <end position="829"/>
    </location>
</feature>
<feature type="compositionally biased region" description="Low complexity" evidence="1">
    <location>
        <begin position="688"/>
        <end position="701"/>
    </location>
</feature>
<dbReference type="InterPro" id="IPR052563">
    <property type="entry name" value="FliK"/>
</dbReference>
<name>A0AAP9YGH9_9GAMM</name>
<keyword evidence="3" id="KW-0966">Cell projection</keyword>
<feature type="region of interest" description="Disordered" evidence="1">
    <location>
        <begin position="184"/>
        <end position="661"/>
    </location>
</feature>
<dbReference type="Pfam" id="PF02120">
    <property type="entry name" value="Flg_hook"/>
    <property type="match status" value="1"/>
</dbReference>
<feature type="compositionally biased region" description="Low complexity" evidence="1">
    <location>
        <begin position="1005"/>
        <end position="1016"/>
    </location>
</feature>
<feature type="compositionally biased region" description="Low complexity" evidence="1">
    <location>
        <begin position="498"/>
        <end position="512"/>
    </location>
</feature>
<keyword evidence="3" id="KW-0282">Flagellum</keyword>
<feature type="domain" description="Flagellar hook-length control protein-like C-terminal" evidence="2">
    <location>
        <begin position="1248"/>
        <end position="1322"/>
    </location>
</feature>
<feature type="compositionally biased region" description="Low complexity" evidence="1">
    <location>
        <begin position="561"/>
        <end position="575"/>
    </location>
</feature>
<sequence>MDIIALPASPLSGAAAPAAPGPSPAAASTGGGFARSLEQAAGAALSPQAYPPRTDTAETPAAPPAATQATVLSGLSRTDMTPLPGGQDEPIPRARALPQDMPADLADWPPQARPLRTDIAETPAAPPAATQATVLSGLSRTGMTPLPGGQDEPIPRARALPQDMPADLADWPPQARPLRTDIAETPAAPPAATQATVLSGLSRTGMTPLPGGQDEPIPRARALPQDMPADLADWPPQARPLRTDIAETPAAPPAATQATALPGLSRTGMTPLPGGQDEPIPRARALPQDMPADLADWPPQARPLRTDIAETPAAPPAATQATALPGLSRTGMTPLPGGQDEPIPRARALPQDMPADLADWPPQARPLRTDTAETPAAPPAATQATALPGLSRTGMTPLPGGQDEPIPRARALPQDMPADLADWPPQARPLRTDIAETPAAPPAATQATVLSGLSRTGMTPLPGGQDEPIPRARALPQDMPADLADWPPQARPLRTDIAETPAAPPAATQATALPGLSRTGMTPLPGGQDEPIPRARALPQDMPADLADWPPQARPLRTDIAETPAAPPAATQATALPGLSRTGMTPLPGGQDEPIPRARALPQDMPADLADWPPQARPLRTDTAETPAAPPAATQATALPGLSRTGMTPLPGGQDEPIPRARALPQDMPADLADWPPQARPLRTDIAETPAAPPAATQATALPGLSRTGMTPLPGGQDEPIPRARALPQDMPADLADWPPQARPLRTDIAETPAAPPAATQATALPGLSRTGMTPLPGGQDEPIPRARALPQDMPADLADWPPQARPLRTDTAETPAAPPAATQATALPGLSRTGMTPLPGGQDEPIPRARALPQDMPADLADWPPQARPLRTDTAETPAAPPAATQATVLSGLSRTGMTPLPGGQDEPIPRARALPQDMPADLADWPPQARPLRTDTAETPAAPPAATQATVLSGLSRTGMTPLPGGQDEPIPRARALPQDMPADLADWPPQARPLRTDIAETPAAPPAATQATALPGLSWTGMTPLPGGQDEPIPRARALPMDMPADLAARFPQPPLPPRQTATDAAAPAFPDASVSDDLRRIRSLLQTIESAGQVPPPGAAEAALLSQPPQTSPLPLPLTAATTPASAKQSPNQITFASVKPEQNKPTLSTLPRAVGQPELFSNEWTRSAPSEGPRMSEGIQPTIETSPSDGAAPPLVSANPSAGSLAATSNSSMAGSFASTNLTAPLASPDWQRSLGQHLLGLQQHGEQEIELHLHPAELGPLSISLKLGESGAQAQFLSAHPQVRAAVEQAIPQLREALAEQGIALGETSVGERQQQPRDERPGTQERNRALAGSASEEAAPGRAEAVAPARLRLDGVDLYA</sequence>
<feature type="compositionally biased region" description="Low complexity" evidence="1">
    <location>
        <begin position="1121"/>
        <end position="1131"/>
    </location>
</feature>
<evidence type="ECO:0000259" key="2">
    <source>
        <dbReference type="Pfam" id="PF02120"/>
    </source>
</evidence>
<feature type="compositionally biased region" description="Low complexity" evidence="1">
    <location>
        <begin position="1"/>
        <end position="28"/>
    </location>
</feature>
<feature type="compositionally biased region" description="Low complexity" evidence="1">
    <location>
        <begin position="624"/>
        <end position="640"/>
    </location>
</feature>
<feature type="region of interest" description="Disordered" evidence="1">
    <location>
        <begin position="1050"/>
        <end position="1069"/>
    </location>
</feature>
<dbReference type="EMBL" id="CP066310">
    <property type="protein sequence ID" value="QQE90549.1"/>
    <property type="molecule type" value="Genomic_DNA"/>
</dbReference>
<feature type="region of interest" description="Disordered" evidence="1">
    <location>
        <begin position="1005"/>
        <end position="1039"/>
    </location>
</feature>
<feature type="region of interest" description="Disordered" evidence="1">
    <location>
        <begin position="1094"/>
        <end position="1217"/>
    </location>
</feature>
<evidence type="ECO:0000313" key="4">
    <source>
        <dbReference type="Proteomes" id="UP000596192"/>
    </source>
</evidence>
<feature type="compositionally biased region" description="Basic and acidic residues" evidence="1">
    <location>
        <begin position="1321"/>
        <end position="1335"/>
    </location>
</feature>
<feature type="compositionally biased region" description="Low complexity" evidence="1">
    <location>
        <begin position="939"/>
        <end position="952"/>
    </location>
</feature>
<dbReference type="InterPro" id="IPR021136">
    <property type="entry name" value="Flagellar_hook_control-like_C"/>
</dbReference>
<dbReference type="Proteomes" id="UP000596192">
    <property type="component" value="Chromosome"/>
</dbReference>
<feature type="compositionally biased region" description="Low complexity" evidence="1">
    <location>
        <begin position="184"/>
        <end position="196"/>
    </location>
</feature>
<feature type="compositionally biased region" description="Low complexity" evidence="1">
    <location>
        <begin position="876"/>
        <end position="889"/>
    </location>
</feature>
<gene>
    <name evidence="3" type="ORF">GKQ51_09890</name>
</gene>
<feature type="compositionally biased region" description="Low complexity" evidence="1">
    <location>
        <begin position="435"/>
        <end position="448"/>
    </location>
</feature>
<organism evidence="3 4">
    <name type="scientific">Azotobacter chroococcum</name>
    <dbReference type="NCBI Taxonomy" id="353"/>
    <lineage>
        <taxon>Bacteria</taxon>
        <taxon>Pseudomonadati</taxon>
        <taxon>Pseudomonadota</taxon>
        <taxon>Gammaproteobacteria</taxon>
        <taxon>Pseudomonadales</taxon>
        <taxon>Pseudomonadaceae</taxon>
        <taxon>Azotobacter</taxon>
    </lineage>
</organism>
<dbReference type="PANTHER" id="PTHR37533:SF2">
    <property type="entry name" value="FLAGELLAR HOOK-LENGTH CONTROL PROTEIN"/>
    <property type="match status" value="1"/>
</dbReference>
<feature type="compositionally biased region" description="Low complexity" evidence="1">
    <location>
        <begin position="372"/>
        <end position="388"/>
    </location>
</feature>
<feature type="compositionally biased region" description="Low complexity" evidence="1">
    <location>
        <begin position="246"/>
        <end position="260"/>
    </location>
</feature>
<reference evidence="3 4" key="1">
    <citation type="submission" date="2020-12" db="EMBL/GenBank/DDBJ databases">
        <title>Genomic Analysis and Response surface optimization of nitrogen-fixing conditions for A. chroococcum strain HR1, Isolation from rhizosphere soil.</title>
        <authorList>
            <person name="Li J."/>
            <person name="Yang H."/>
            <person name="Liu H."/>
            <person name="Wang C."/>
            <person name="Tian Y."/>
            <person name="Lu X.Y."/>
        </authorList>
    </citation>
    <scope>NUCLEOTIDE SEQUENCE [LARGE SCALE GENOMIC DNA]</scope>
    <source>
        <strain evidence="3 4">HR1</strain>
    </source>
</reference>
<accession>A0AAP9YGH9</accession>
<keyword evidence="3" id="KW-0969">Cilium</keyword>
<feature type="compositionally biased region" description="Polar residues" evidence="1">
    <location>
        <begin position="1203"/>
        <end position="1217"/>
    </location>
</feature>
<feature type="compositionally biased region" description="Low complexity" evidence="1">
    <location>
        <begin position="309"/>
        <end position="323"/>
    </location>
</feature>
<feature type="region of interest" description="Disordered" evidence="1">
    <location>
        <begin position="1312"/>
        <end position="1351"/>
    </location>
</feature>